<evidence type="ECO:0000313" key="2">
    <source>
        <dbReference type="EMBL" id="WOS78122.1"/>
    </source>
</evidence>
<organism evidence="1">
    <name type="scientific">Pseudomonas aeruginosa</name>
    <dbReference type="NCBI Taxonomy" id="287"/>
    <lineage>
        <taxon>Bacteria</taxon>
        <taxon>Pseudomonadati</taxon>
        <taxon>Pseudomonadota</taxon>
        <taxon>Gammaproteobacteria</taxon>
        <taxon>Pseudomonadales</taxon>
        <taxon>Pseudomonadaceae</taxon>
        <taxon>Pseudomonas</taxon>
    </lineage>
</organism>
<dbReference type="EMBL" id="KY860568">
    <property type="protein sequence ID" value="ATE47200.1"/>
    <property type="molecule type" value="Genomic_DNA"/>
</dbReference>
<reference evidence="2" key="2">
    <citation type="submission" date="2023-06" db="EMBL/GenBank/DDBJ databases">
        <authorList>
            <consortium name="Clinical and Environmental Microbiology Branch: Whole genome sequencing antimicrobial resistance pathogens in the healthcare setting"/>
        </authorList>
    </citation>
    <scope>NUCLEOTIDE SEQUENCE</scope>
    <source>
        <strain evidence="2">2021CK-01020</strain>
    </source>
</reference>
<name>A0A290YMP8_PSEAI</name>
<reference evidence="1" key="1">
    <citation type="journal article" date="2017" name="Antimicrob. Agents Chemother.">
        <title>Characterization of carbapenemase-producing Pseudomonas aeruginosa isolated in Czech hospitals, during 2015.</title>
        <authorList>
            <person name="Papagiannitsis C.C."/>
            <person name="Hrabak J."/>
        </authorList>
    </citation>
    <scope>NUCLEOTIDE SEQUENCE</scope>
    <source>
        <strain evidence="1">32301cz</strain>
    </source>
</reference>
<evidence type="ECO:0000313" key="1">
    <source>
        <dbReference type="EMBL" id="ATE47200.1"/>
    </source>
</evidence>
<gene>
    <name evidence="2" type="ORF">L4V69_37600</name>
</gene>
<reference evidence="2" key="3">
    <citation type="submission" date="2023-10" db="EMBL/GenBank/DDBJ databases">
        <title>Pathogen: clinical or host-associated sample.</title>
        <authorList>
            <person name="Hergert J."/>
            <person name="Casey R."/>
            <person name="Wagner J."/>
            <person name="Young E.L."/>
            <person name="Oakeson K.F."/>
        </authorList>
    </citation>
    <scope>NUCLEOTIDE SEQUENCE</scope>
    <source>
        <strain evidence="2">2021CK-01020</strain>
    </source>
</reference>
<dbReference type="InterPro" id="IPR045738">
    <property type="entry name" value="DUF6088"/>
</dbReference>
<proteinExistence type="predicted"/>
<dbReference type="Pfam" id="PF19570">
    <property type="entry name" value="DUF6088"/>
    <property type="match status" value="1"/>
</dbReference>
<dbReference type="AlphaFoldDB" id="A0A290YMP8"/>
<dbReference type="RefSeq" id="WP_077566117.1">
    <property type="nucleotide sequence ID" value="NZ_CABIOT010000028.1"/>
</dbReference>
<dbReference type="Proteomes" id="UP001297540">
    <property type="component" value="Chromosome"/>
</dbReference>
<sequence length="202" mass="22348">MDSKLPVSYRVAQQVRRMPKGRVFSTRRFAALGTKNAISKACARLVSVGELERVYPGIYMRPKRSPYTGWVRPSVLDLVKLLAKQNSWTLQIHGANAIRGFGLSTQMPLIPIYYTSGPSRSLFVGNAEVRLVHAAPMTLQHPGTRVGMAISALLYLGKGGSKPDHVEKIKRALSADELVTLMNCRLPIWMHEALGTALNTHK</sequence>
<accession>A0A290YMP8</accession>
<dbReference type="EMBL" id="CP136986">
    <property type="protein sequence ID" value="WOS78122.1"/>
    <property type="molecule type" value="Genomic_DNA"/>
</dbReference>
<protein>
    <submittedName>
        <fullName evidence="2">DUF6088 family protein</fullName>
    </submittedName>
</protein>